<gene>
    <name evidence="1" type="ORF">IIE05_12940</name>
</gene>
<dbReference type="Proteomes" id="UP000618926">
    <property type="component" value="Unassembled WGS sequence"/>
</dbReference>
<accession>A0ABR9NX74</accession>
<evidence type="ECO:0000313" key="2">
    <source>
        <dbReference type="Proteomes" id="UP000618926"/>
    </source>
</evidence>
<evidence type="ECO:0008006" key="3">
    <source>
        <dbReference type="Google" id="ProtNLM"/>
    </source>
</evidence>
<proteinExistence type="predicted"/>
<protein>
    <recommendedName>
        <fullName evidence="3">Transcriptional regulator, AbiEi antitoxin, Type IV TA system</fullName>
    </recommendedName>
</protein>
<evidence type="ECO:0000313" key="1">
    <source>
        <dbReference type="EMBL" id="MBE2888869.1"/>
    </source>
</evidence>
<organism evidence="1 2">
    <name type="scientific">Geobacter anodireducens</name>
    <dbReference type="NCBI Taxonomy" id="1340425"/>
    <lineage>
        <taxon>Bacteria</taxon>
        <taxon>Pseudomonadati</taxon>
        <taxon>Thermodesulfobacteriota</taxon>
        <taxon>Desulfuromonadia</taxon>
        <taxon>Geobacterales</taxon>
        <taxon>Geobacteraceae</taxon>
        <taxon>Geobacter</taxon>
    </lineage>
</organism>
<sequence length="218" mass="24877">MTNAQLLNSIPYEEFDYQTLLDAVHEYSRPRMKISGMLAKGDIIRVKKGLYILGESLRRRPFCRELLANLIYGPSYVSLEYALHYHGLTPERAETLTSVTCGRSRSFDTPVGTFSYRMIPLEAFRTGMDRVELDDGRSFLIAVPEKALADRIVADRGTGITTQKELHDYLFSSLRIDPGILRELDPARLAEIAQHYRSHRVKLLSDLVSRLRKGDRNA</sequence>
<name>A0ABR9NX74_9BACT</name>
<dbReference type="RefSeq" id="WP_192905716.1">
    <property type="nucleotide sequence ID" value="NZ_JADBFD010000018.1"/>
</dbReference>
<dbReference type="EMBL" id="JADBFD010000018">
    <property type="protein sequence ID" value="MBE2888869.1"/>
    <property type="molecule type" value="Genomic_DNA"/>
</dbReference>
<comment type="caution">
    <text evidence="1">The sequence shown here is derived from an EMBL/GenBank/DDBJ whole genome shotgun (WGS) entry which is preliminary data.</text>
</comment>
<reference evidence="1 2" key="1">
    <citation type="submission" date="2020-10" db="EMBL/GenBank/DDBJ databases">
        <title>Investigation of anaerobic biodegradation of phenanthrene by a sulfate-dependent Geobacter anodireducens strain PheS2.</title>
        <authorList>
            <person name="Zhang Z."/>
        </authorList>
    </citation>
    <scope>NUCLEOTIDE SEQUENCE [LARGE SCALE GENOMIC DNA]</scope>
    <source>
        <strain evidence="1 2">PheS2</strain>
    </source>
</reference>
<keyword evidence="2" id="KW-1185">Reference proteome</keyword>